<dbReference type="GO" id="GO:0019646">
    <property type="term" value="P:aerobic electron transport chain"/>
    <property type="evidence" value="ECO:0007669"/>
    <property type="project" value="InterPro"/>
</dbReference>
<comment type="subcellular location">
    <subcellularLocation>
        <location evidence="1">Cell membrane</location>
        <topology evidence="1">Multi-pass membrane protein</topology>
    </subcellularLocation>
</comment>
<evidence type="ECO:0000256" key="1">
    <source>
        <dbReference type="ARBA" id="ARBA00004651"/>
    </source>
</evidence>
<dbReference type="InterPro" id="IPR002585">
    <property type="entry name" value="Cyt-d_ubiquinol_oxidase_su_1"/>
</dbReference>
<feature type="transmembrane region" description="Helical" evidence="12">
    <location>
        <begin position="91"/>
        <end position="115"/>
    </location>
</feature>
<keyword evidence="5 12" id="KW-0349">Heme</keyword>
<comment type="similarity">
    <text evidence="2 12">Belongs to the cytochrome ubiquinol oxidase subunit 1 family.</text>
</comment>
<evidence type="ECO:0000256" key="7">
    <source>
        <dbReference type="ARBA" id="ARBA00022723"/>
    </source>
</evidence>
<sequence>MDSLLLSRLQFATTTSIHFLFVTLTLGLVLFVAGMQTAYTITGNPVHRRMTAFWGKVYVVNYALGIVTGLVMEFQFGLNWSGLSKVTGNVFGVPVALETLVAFFAEATFLGMWIFGWDRLRKGVHLALIWLVAITAYASAFWIMVANSFLQHPVGYELRDGQAYLTDFGALLTNTSLIDALSHVVSAAVLAGALFVAGISAWHLVRRTGETEVFGRSLRSGLVLAPVGAFSVVHFGFLQEVVIERNQPAKLAQMYDEPARIAAAQELLGRQFGPGDLMPPSWIAVPYQIMMTSGFVMVIVTLVCLPLLFRGWVVRLRVPLYVLTALVPLPFVSAVAGWLVREVGRQPWTVYGLLTTDQAVSDLPPGAVLLSFATFTTVLGGLAVVDYLLIARVVRRGPDDRLFGATLEPPSAETVATPGF</sequence>
<organism evidence="13 14">
    <name type="scientific">Nonomuraea pusilla</name>
    <dbReference type="NCBI Taxonomy" id="46177"/>
    <lineage>
        <taxon>Bacteria</taxon>
        <taxon>Bacillati</taxon>
        <taxon>Actinomycetota</taxon>
        <taxon>Actinomycetes</taxon>
        <taxon>Streptosporangiales</taxon>
        <taxon>Streptosporangiaceae</taxon>
        <taxon>Nonomuraea</taxon>
    </lineage>
</organism>
<feature type="transmembrane region" description="Helical" evidence="12">
    <location>
        <begin position="320"/>
        <end position="340"/>
    </location>
</feature>
<feature type="transmembrane region" description="Helical" evidence="12">
    <location>
        <begin position="20"/>
        <end position="41"/>
    </location>
</feature>
<keyword evidence="3 12" id="KW-0813">Transport</keyword>
<dbReference type="STRING" id="46177.SAMN05660976_08200"/>
<gene>
    <name evidence="13" type="ORF">SAMN05660976_08200</name>
</gene>
<dbReference type="RefSeq" id="WP_091105805.1">
    <property type="nucleotide sequence ID" value="NZ_FOBF01000034.1"/>
</dbReference>
<dbReference type="GO" id="GO:0009055">
    <property type="term" value="F:electron transfer activity"/>
    <property type="evidence" value="ECO:0007669"/>
    <property type="project" value="UniProtKB-UniRule"/>
</dbReference>
<keyword evidence="14" id="KW-1185">Reference proteome</keyword>
<dbReference type="AlphaFoldDB" id="A0A1H8IZT8"/>
<dbReference type="GO" id="GO:0020037">
    <property type="term" value="F:heme binding"/>
    <property type="evidence" value="ECO:0007669"/>
    <property type="project" value="TreeGrafter"/>
</dbReference>
<feature type="transmembrane region" description="Helical" evidence="12">
    <location>
        <begin position="367"/>
        <end position="389"/>
    </location>
</feature>
<keyword evidence="4 12" id="KW-1003">Cell membrane</keyword>
<dbReference type="GO" id="GO:0070069">
    <property type="term" value="C:cytochrome complex"/>
    <property type="evidence" value="ECO:0007669"/>
    <property type="project" value="UniProtKB-UniRule"/>
</dbReference>
<dbReference type="EMBL" id="FOBF01000034">
    <property type="protein sequence ID" value="SEN73556.1"/>
    <property type="molecule type" value="Genomic_DNA"/>
</dbReference>
<feature type="transmembrane region" description="Helical" evidence="12">
    <location>
        <begin position="53"/>
        <end position="71"/>
    </location>
</feature>
<feature type="transmembrane region" description="Helical" evidence="12">
    <location>
        <begin position="180"/>
        <end position="205"/>
    </location>
</feature>
<keyword evidence="11 12" id="KW-0472">Membrane</keyword>
<evidence type="ECO:0000256" key="9">
    <source>
        <dbReference type="ARBA" id="ARBA00022989"/>
    </source>
</evidence>
<evidence type="ECO:0000256" key="3">
    <source>
        <dbReference type="ARBA" id="ARBA00022448"/>
    </source>
</evidence>
<dbReference type="PANTHER" id="PTHR30365:SF15">
    <property type="entry name" value="CYTOCHROME BD UBIQUINOL OXIDASE SUBUNIT 1"/>
    <property type="match status" value="1"/>
</dbReference>
<evidence type="ECO:0000256" key="8">
    <source>
        <dbReference type="ARBA" id="ARBA00022982"/>
    </source>
</evidence>
<dbReference type="GO" id="GO:0046872">
    <property type="term" value="F:metal ion binding"/>
    <property type="evidence" value="ECO:0007669"/>
    <property type="project" value="UniProtKB-UniRule"/>
</dbReference>
<dbReference type="OrthoDB" id="9807042at2"/>
<evidence type="ECO:0000256" key="2">
    <source>
        <dbReference type="ARBA" id="ARBA00009819"/>
    </source>
</evidence>
<reference evidence="13 14" key="1">
    <citation type="submission" date="2016-10" db="EMBL/GenBank/DDBJ databases">
        <authorList>
            <person name="de Groot N.N."/>
        </authorList>
    </citation>
    <scope>NUCLEOTIDE SEQUENCE [LARGE SCALE GENOMIC DNA]</scope>
    <source>
        <strain evidence="13 14">DSM 43357</strain>
    </source>
</reference>
<dbReference type="Pfam" id="PF01654">
    <property type="entry name" value="Cyt_bd_oxida_I"/>
    <property type="match status" value="2"/>
</dbReference>
<protein>
    <submittedName>
        <fullName evidence="13">Cytochrome d ubiquinol oxidase subunit I</fullName>
    </submittedName>
</protein>
<evidence type="ECO:0000256" key="6">
    <source>
        <dbReference type="ARBA" id="ARBA00022692"/>
    </source>
</evidence>
<keyword evidence="10 12" id="KW-0408">Iron</keyword>
<evidence type="ECO:0000256" key="12">
    <source>
        <dbReference type="PIRNR" id="PIRNR006446"/>
    </source>
</evidence>
<accession>A0A1H8IZT8</accession>
<keyword evidence="6 12" id="KW-0812">Transmembrane</keyword>
<evidence type="ECO:0000256" key="10">
    <source>
        <dbReference type="ARBA" id="ARBA00023004"/>
    </source>
</evidence>
<feature type="transmembrane region" description="Helical" evidence="12">
    <location>
        <begin position="127"/>
        <end position="150"/>
    </location>
</feature>
<keyword evidence="9 12" id="KW-1133">Transmembrane helix</keyword>
<dbReference type="GO" id="GO:0005886">
    <property type="term" value="C:plasma membrane"/>
    <property type="evidence" value="ECO:0007669"/>
    <property type="project" value="UniProtKB-SubCell"/>
</dbReference>
<dbReference type="PIRSF" id="PIRSF006446">
    <property type="entry name" value="Cyt_quinol_oxidase_1"/>
    <property type="match status" value="1"/>
</dbReference>
<keyword evidence="7 12" id="KW-0479">Metal-binding</keyword>
<evidence type="ECO:0000256" key="5">
    <source>
        <dbReference type="ARBA" id="ARBA00022617"/>
    </source>
</evidence>
<keyword evidence="8 12" id="KW-0249">Electron transport</keyword>
<evidence type="ECO:0000313" key="13">
    <source>
        <dbReference type="EMBL" id="SEN73556.1"/>
    </source>
</evidence>
<proteinExistence type="inferred from homology"/>
<name>A0A1H8IZT8_9ACTN</name>
<feature type="transmembrane region" description="Helical" evidence="12">
    <location>
        <begin position="287"/>
        <end position="308"/>
    </location>
</feature>
<dbReference type="PANTHER" id="PTHR30365">
    <property type="entry name" value="CYTOCHROME D UBIQUINOL OXIDASE"/>
    <property type="match status" value="1"/>
</dbReference>
<dbReference type="GO" id="GO:0016682">
    <property type="term" value="F:oxidoreductase activity, acting on diphenols and related substances as donors, oxygen as acceptor"/>
    <property type="evidence" value="ECO:0007669"/>
    <property type="project" value="TreeGrafter"/>
</dbReference>
<evidence type="ECO:0000313" key="14">
    <source>
        <dbReference type="Proteomes" id="UP000198953"/>
    </source>
</evidence>
<feature type="transmembrane region" description="Helical" evidence="12">
    <location>
        <begin position="217"/>
        <end position="237"/>
    </location>
</feature>
<evidence type="ECO:0000256" key="4">
    <source>
        <dbReference type="ARBA" id="ARBA00022475"/>
    </source>
</evidence>
<evidence type="ECO:0000256" key="11">
    <source>
        <dbReference type="ARBA" id="ARBA00023136"/>
    </source>
</evidence>
<dbReference type="Proteomes" id="UP000198953">
    <property type="component" value="Unassembled WGS sequence"/>
</dbReference>